<evidence type="ECO:0000313" key="5">
    <source>
        <dbReference type="EMBL" id="MDM3930175.1"/>
    </source>
</evidence>
<evidence type="ECO:0000259" key="2">
    <source>
        <dbReference type="Pfam" id="PF00823"/>
    </source>
</evidence>
<organism evidence="4 6">
    <name type="scientific">Mycobacterium intracellulare subsp. chimaera</name>
    <dbReference type="NCBI Taxonomy" id="222805"/>
    <lineage>
        <taxon>Bacteria</taxon>
        <taxon>Bacillati</taxon>
        <taxon>Actinomycetota</taxon>
        <taxon>Actinomycetes</taxon>
        <taxon>Mycobacteriales</taxon>
        <taxon>Mycobacteriaceae</taxon>
        <taxon>Mycobacterium</taxon>
        <taxon>Mycobacterium avium complex (MAC)</taxon>
    </lineage>
</organism>
<comment type="similarity">
    <text evidence="1">Belongs to the mycobacterial PPE family.</text>
</comment>
<accession>A0A1Y0T3N4</accession>
<dbReference type="Pfam" id="PF12484">
    <property type="entry name" value="PPE-SVP"/>
    <property type="match status" value="1"/>
</dbReference>
<evidence type="ECO:0000313" key="6">
    <source>
        <dbReference type="Proteomes" id="UP000198286"/>
    </source>
</evidence>
<dbReference type="RefSeq" id="WP_072501253.1">
    <property type="nucleotide sequence ID" value="NZ_CP012885.2"/>
</dbReference>
<dbReference type="GO" id="GO:0052572">
    <property type="term" value="P:response to host immune response"/>
    <property type="evidence" value="ECO:0007669"/>
    <property type="project" value="TreeGrafter"/>
</dbReference>
<dbReference type="SUPFAM" id="SSF140459">
    <property type="entry name" value="PE/PPE dimer-like"/>
    <property type="match status" value="1"/>
</dbReference>
<feature type="domain" description="PPE" evidence="2">
    <location>
        <begin position="2"/>
        <end position="165"/>
    </location>
</feature>
<evidence type="ECO:0000259" key="3">
    <source>
        <dbReference type="Pfam" id="PF12484"/>
    </source>
</evidence>
<evidence type="ECO:0000313" key="4">
    <source>
        <dbReference type="EMBL" id="ASL14444.1"/>
    </source>
</evidence>
<dbReference type="Gene3D" id="1.20.1260.20">
    <property type="entry name" value="PPE superfamily"/>
    <property type="match status" value="1"/>
</dbReference>
<dbReference type="Pfam" id="PF00823">
    <property type="entry name" value="PPE"/>
    <property type="match status" value="1"/>
</dbReference>
<name>A0A1Y0T3N4_MYCIT</name>
<reference evidence="5 7" key="2">
    <citation type="submission" date="2023-06" db="EMBL/GenBank/DDBJ databases">
        <title>Itaconate inhibition of nontuberculous mycobacteria.</title>
        <authorList>
            <person name="Breen P."/>
            <person name="Zimbric M."/>
            <person name="Caverly L."/>
        </authorList>
    </citation>
    <scope>NUCLEOTIDE SEQUENCE [LARGE SCALE GENOMIC DNA]</scope>
    <source>
        <strain evidence="5 7">FLAC1071</strain>
    </source>
</reference>
<protein>
    <submittedName>
        <fullName evidence="4">PPE family protein</fullName>
    </submittedName>
</protein>
<dbReference type="PANTHER" id="PTHR46766:SF1">
    <property type="entry name" value="GLUTAMINE-RICH PROTEIN 2"/>
    <property type="match status" value="1"/>
</dbReference>
<keyword evidence="7" id="KW-1185">Reference proteome</keyword>
<proteinExistence type="inferred from homology"/>
<reference evidence="4 6" key="1">
    <citation type="journal article" date="2017" name="Lancet Infect. Dis.">
        <title>Global outbreak of severe Mycobacterium chimaera disease after cardiac surgery: a molecular epidemiological study.</title>
        <authorList>
            <person name="van Ingen J."/>
            <person name="Kohl T."/>
            <person name="Kranzer K."/>
            <person name="Hasse B."/>
            <person name="Keller P."/>
            <person name="Szafranska A."/>
            <person name="Hillemann D."/>
            <person name="Chand M."/>
            <person name="Schreiber P."/>
            <person name="Sommerstein R."/>
            <person name="Berger C."/>
            <person name="Genoni M."/>
            <person name="Ruegg C."/>
            <person name="Troillet N."/>
            <person name="Widmer A.F."/>
            <person name="Becker S.L."/>
            <person name="Herrmann M."/>
            <person name="Eckmanns T."/>
            <person name="Haller S."/>
            <person name="Hoeller C."/>
            <person name="Debast S.B."/>
            <person name="Wolfhagen M.J."/>
            <person name="Hopman J."/>
            <person name="Kluytmans J."/>
            <person name="Langelaar M."/>
            <person name="Notermans D.W."/>
            <person name="ten Oever J."/>
            <person name="van den Barselaar P."/>
            <person name="Vonk A.B.A."/>
            <person name="Vos M.C."/>
            <person name="Ahmed N."/>
            <person name="Brown T."/>
            <person name="Crook D."/>
            <person name="Lamagni T."/>
            <person name="Phin N."/>
            <person name="Smith E.G."/>
            <person name="Zambon M."/>
            <person name="Serr A."/>
            <person name="Goetting T."/>
            <person name="Ebner W."/>
            <person name="Thuermer A."/>
            <person name="Utpatel C."/>
            <person name="Sproer C."/>
            <person name="Bunk B."/>
            <person name="Nubel U."/>
            <person name="Bloemberg G."/>
            <person name="Bottger E."/>
            <person name="Niemann S."/>
            <person name="Wagner D."/>
            <person name="Sax H."/>
        </authorList>
    </citation>
    <scope>NUCLEOTIDE SEQUENCE [LARGE SCALE GENOMIC DNA]</scope>
    <source>
        <strain evidence="4 6">ZUERICH-2</strain>
    </source>
</reference>
<dbReference type="Proteomes" id="UP000198286">
    <property type="component" value="Chromosome"/>
</dbReference>
<dbReference type="EMBL" id="JASZZX010000065">
    <property type="protein sequence ID" value="MDM3930175.1"/>
    <property type="molecule type" value="Genomic_DNA"/>
</dbReference>
<reference evidence="5" key="4">
    <citation type="submission" date="2023-06" db="EMBL/GenBank/DDBJ databases">
        <authorList>
            <person name="Spilker T."/>
        </authorList>
    </citation>
    <scope>NUCLEOTIDE SEQUENCE</scope>
    <source>
        <strain evidence="5">FLAC1071</strain>
    </source>
</reference>
<dbReference type="Proteomes" id="UP001529272">
    <property type="component" value="Unassembled WGS sequence"/>
</dbReference>
<feature type="domain" description="PPE family C-terminal" evidence="3">
    <location>
        <begin position="308"/>
        <end position="390"/>
    </location>
</feature>
<dbReference type="FunFam" id="1.20.1260.20:FF:000001">
    <property type="entry name" value="PPE family protein PPE41"/>
    <property type="match status" value="1"/>
</dbReference>
<dbReference type="EMBL" id="CP015267">
    <property type="protein sequence ID" value="ASL14444.1"/>
    <property type="molecule type" value="Genomic_DNA"/>
</dbReference>
<reference evidence="7" key="3">
    <citation type="submission" date="2023-06" db="EMBL/GenBank/DDBJ databases">
        <title>Itaconate inhibition of nontuberculous mycobacteria.</title>
        <authorList>
            <person name="Spilker T."/>
        </authorList>
    </citation>
    <scope>NUCLEOTIDE SEQUENCE [LARGE SCALE GENOMIC DNA]</scope>
    <source>
        <strain evidence="7">FLAC1071</strain>
    </source>
</reference>
<dbReference type="AlphaFoldDB" id="A0A1Y0T3N4"/>
<evidence type="ECO:0000256" key="1">
    <source>
        <dbReference type="ARBA" id="ARBA00010652"/>
    </source>
</evidence>
<dbReference type="PANTHER" id="PTHR46766">
    <property type="entry name" value="GLUTAMINE-RICH PROTEIN 2"/>
    <property type="match status" value="1"/>
</dbReference>
<evidence type="ECO:0000313" key="7">
    <source>
        <dbReference type="Proteomes" id="UP001529272"/>
    </source>
</evidence>
<dbReference type="InterPro" id="IPR000030">
    <property type="entry name" value="PPE_dom"/>
</dbReference>
<gene>
    <name evidence="4" type="ORF">MYCOZU2_02025</name>
    <name evidence="5" type="ORF">QRB35_29990</name>
</gene>
<dbReference type="InterPro" id="IPR022171">
    <property type="entry name" value="PPE_C"/>
</dbReference>
<sequence length="396" mass="37985">MDFGALAPEINSARIYFGPGSGPMMAAAAAWDGLAIELSSAATDYGSVNSRLTAGPWRGRASASMAAAAAPYLAWLSTTAAQAEQVANQARAAAAAYETAFAAMVPPPVIAANRALLMSLIATNILGQNTPAITATEAHYGEMWAQDAAAMYSYAGSSAAAATLTPFTPPPQTANPTALAAQGIAVAQATGTSAATNTQAALSQVTSTVPTALQGLASPLSSATATSSTSSLSSLSTGLSMTSSVGYISAGLLSNLNQMKSLAPALGAASSAASGSGLAGGLASGLTAGLGSSAMGSTGLTGLGAAVSAGTGRAASIGALSVPQSWGAAVPAISPAATALSGTGLGAVPAGVAGDSGGMLGGLPLAGAPMRGIPGGLPDARFLERPAMVPSWSPLG</sequence>
<dbReference type="InterPro" id="IPR038332">
    <property type="entry name" value="PPE_sf"/>
</dbReference>